<dbReference type="GO" id="GO:0043597">
    <property type="term" value="C:cytoplasmic replication fork"/>
    <property type="evidence" value="ECO:0007669"/>
    <property type="project" value="TreeGrafter"/>
</dbReference>
<dbReference type="SMART" id="SM00437">
    <property type="entry name" value="TOP1Ac"/>
    <property type="match status" value="1"/>
</dbReference>
<dbReference type="EMBL" id="JAQLWO010000033">
    <property type="protein sequence ID" value="MDB7908424.1"/>
    <property type="molecule type" value="Genomic_DNA"/>
</dbReference>
<dbReference type="CDD" id="cd00186">
    <property type="entry name" value="TOP1Ac"/>
    <property type="match status" value="1"/>
</dbReference>
<evidence type="ECO:0000256" key="3">
    <source>
        <dbReference type="ARBA" id="ARBA00012891"/>
    </source>
</evidence>
<proteinExistence type="inferred from homology"/>
<dbReference type="InterPro" id="IPR003602">
    <property type="entry name" value="Topo_IA_DNA-bd_dom"/>
</dbReference>
<dbReference type="GO" id="GO:0046872">
    <property type="term" value="F:metal ion binding"/>
    <property type="evidence" value="ECO:0007669"/>
    <property type="project" value="UniProtKB-KW"/>
</dbReference>
<dbReference type="InterPro" id="IPR000380">
    <property type="entry name" value="Topo_IA"/>
</dbReference>
<dbReference type="Gene3D" id="1.10.460.10">
    <property type="entry name" value="Topoisomerase I, domain 2"/>
    <property type="match status" value="1"/>
</dbReference>
<reference evidence="14" key="1">
    <citation type="submission" date="2023-01" db="EMBL/GenBank/DDBJ databases">
        <title>Human gut microbiome strain richness.</title>
        <authorList>
            <person name="Chen-Liaw A."/>
        </authorList>
    </citation>
    <scope>NUCLEOTIDE SEQUENCE</scope>
    <source>
        <strain evidence="14">2225st1_A6_2225SCRN_200828</strain>
    </source>
</reference>
<dbReference type="Pfam" id="PF13342">
    <property type="entry name" value="Toprim_Crpt"/>
    <property type="match status" value="1"/>
</dbReference>
<organism evidence="14 15">
    <name type="scientific">Flavonifractor plautii</name>
    <name type="common">Fusobacterium plautii</name>
    <dbReference type="NCBI Taxonomy" id="292800"/>
    <lineage>
        <taxon>Bacteria</taxon>
        <taxon>Bacillati</taxon>
        <taxon>Bacillota</taxon>
        <taxon>Clostridia</taxon>
        <taxon>Eubacteriales</taxon>
        <taxon>Oscillospiraceae</taxon>
        <taxon>Flavonifractor</taxon>
    </lineage>
</organism>
<dbReference type="Gene3D" id="1.10.290.10">
    <property type="entry name" value="Topoisomerase I, domain 4"/>
    <property type="match status" value="1"/>
</dbReference>
<dbReference type="Gene3D" id="3.40.50.140">
    <property type="match status" value="1"/>
</dbReference>
<dbReference type="GO" id="GO:0003677">
    <property type="term" value="F:DNA binding"/>
    <property type="evidence" value="ECO:0007669"/>
    <property type="project" value="UniProtKB-KW"/>
</dbReference>
<keyword evidence="4" id="KW-0479">Metal-binding</keyword>
<dbReference type="NCBIfam" id="TIGR01056">
    <property type="entry name" value="topB"/>
    <property type="match status" value="1"/>
</dbReference>
<dbReference type="InterPro" id="IPR013826">
    <property type="entry name" value="Topo_IA_cen_sub3"/>
</dbReference>
<evidence type="ECO:0000256" key="6">
    <source>
        <dbReference type="ARBA" id="ARBA00023125"/>
    </source>
</evidence>
<dbReference type="SUPFAM" id="SSF56712">
    <property type="entry name" value="Prokaryotic type I DNA topoisomerase"/>
    <property type="match status" value="1"/>
</dbReference>
<dbReference type="SMART" id="SM00493">
    <property type="entry name" value="TOPRIM"/>
    <property type="match status" value="1"/>
</dbReference>
<dbReference type="SMART" id="SM00436">
    <property type="entry name" value="TOP1Bc"/>
    <property type="match status" value="1"/>
</dbReference>
<dbReference type="InterPro" id="IPR025589">
    <property type="entry name" value="Toprim_C_rpt"/>
</dbReference>
<feature type="domain" description="Toprim" evidence="12">
    <location>
        <begin position="1"/>
        <end position="134"/>
    </location>
</feature>
<evidence type="ECO:0000256" key="11">
    <source>
        <dbReference type="ARBA" id="ARBA00032877"/>
    </source>
</evidence>
<name>A0AAW6CBH6_FLAPL</name>
<evidence type="ECO:0000313" key="15">
    <source>
        <dbReference type="Proteomes" id="UP001211006"/>
    </source>
</evidence>
<dbReference type="CDD" id="cd03362">
    <property type="entry name" value="TOPRIM_TopoIA_TopoIII"/>
    <property type="match status" value="1"/>
</dbReference>
<dbReference type="GO" id="GO:0006265">
    <property type="term" value="P:DNA topological change"/>
    <property type="evidence" value="ECO:0007669"/>
    <property type="project" value="InterPro"/>
</dbReference>
<dbReference type="GO" id="GO:0006310">
    <property type="term" value="P:DNA recombination"/>
    <property type="evidence" value="ECO:0007669"/>
    <property type="project" value="TreeGrafter"/>
</dbReference>
<sequence>MILILAEKPSVGQAIAKVLGATQRGAGYVHGNCYIVSWCFGHLVELAQPKDYDPALEQWDLRTLPIIPQEFKTVIQASTEKQFKIIQSLMHRTDVKEVIAATDAGREGELIFRLVYEQAMCKKPVKRLWISSLESSAIREGMEHLKPASEYDCLYHAARCRQRADWLLGINLSRLYTIMYSHKLPIGRVQTPTLQLIVSRQAEIEQFVPETYFTLCADLGGFNAYSRVSTAAEAEAAVAACKISDAFAAKIEQSERQDSPPHLYNQDTLQMDANRLYGFTAQDTLSYAQALYEAKLATYPRTDSSYLTKDMEPAVVPLASKLLQSGVLPPDISRQCSLELLDVQSVIDDNKVSDHHAIIPTGGITKKVFDSLSAGEQKILYLLILRFLAALYPPRRYSSTKIVFDISGYAFSSTGIEVIDPGYRFIWDALVAEPSMESGSMEDEPDNDNLPSIAEGSTYPVKGIKAIAKKTRPPRPYTDGTLVQAMRTCGKTLADDDLRDAIKDCGMGTVATRAAIIESIIKSGYVRRSGKFLVPTDDGKLLIELVPTTIKAPSLTAQWEKQLAEIEHNDLSEDDFMASIISFLRSFIADAKLLSGSQNSSELFAPKERISLGLCPICGRQVRAYTKSYSCESGKGGCGFTIWKSIAQKSITEAQVKKLLATGRSSLIKGFVSKAGKKFDAYLILKNDHQVGFEFPNRGGRNE</sequence>
<keyword evidence="7" id="KW-0413">Isomerase</keyword>
<dbReference type="AlphaFoldDB" id="A0AAW6CBH6"/>
<dbReference type="Proteomes" id="UP001211006">
    <property type="component" value="Unassembled WGS sequence"/>
</dbReference>
<dbReference type="InterPro" id="IPR034144">
    <property type="entry name" value="TOPRIM_TopoIII"/>
</dbReference>
<protein>
    <recommendedName>
        <fullName evidence="3">DNA topoisomerase</fullName>
        <ecNumber evidence="3">5.6.2.1</ecNumber>
    </recommendedName>
    <alternativeName>
        <fullName evidence="11">Omega-protein</fullName>
    </alternativeName>
    <alternativeName>
        <fullName evidence="10">Relaxing enzyme</fullName>
    </alternativeName>
    <alternativeName>
        <fullName evidence="8">Swivelase</fullName>
    </alternativeName>
    <alternativeName>
        <fullName evidence="9">Untwisting enzyme</fullName>
    </alternativeName>
</protein>
<comment type="similarity">
    <text evidence="2">Belongs to the type IA topoisomerase family.</text>
</comment>
<dbReference type="PRINTS" id="PR00417">
    <property type="entry name" value="PRTPISMRASEI"/>
</dbReference>
<dbReference type="InterPro" id="IPR013824">
    <property type="entry name" value="Topo_IA_cen_sub1"/>
</dbReference>
<dbReference type="InterPro" id="IPR005738">
    <property type="entry name" value="TopoIII"/>
</dbReference>
<evidence type="ECO:0000259" key="13">
    <source>
        <dbReference type="PROSITE" id="PS52039"/>
    </source>
</evidence>
<dbReference type="PROSITE" id="PS50880">
    <property type="entry name" value="TOPRIM"/>
    <property type="match status" value="1"/>
</dbReference>
<evidence type="ECO:0000256" key="1">
    <source>
        <dbReference type="ARBA" id="ARBA00000213"/>
    </source>
</evidence>
<feature type="domain" description="Topo IA-type catalytic" evidence="13">
    <location>
        <begin position="151"/>
        <end position="588"/>
    </location>
</feature>
<dbReference type="PROSITE" id="PS52039">
    <property type="entry name" value="TOPO_IA_2"/>
    <property type="match status" value="1"/>
</dbReference>
<dbReference type="InterPro" id="IPR023405">
    <property type="entry name" value="Topo_IA_core_domain"/>
</dbReference>
<keyword evidence="5" id="KW-0799">Topoisomerase</keyword>
<dbReference type="GO" id="GO:0006281">
    <property type="term" value="P:DNA repair"/>
    <property type="evidence" value="ECO:0007669"/>
    <property type="project" value="TreeGrafter"/>
</dbReference>
<dbReference type="InterPro" id="IPR003601">
    <property type="entry name" value="Topo_IA_2"/>
</dbReference>
<dbReference type="PANTHER" id="PTHR11390">
    <property type="entry name" value="PROKARYOTIC DNA TOPOISOMERASE"/>
    <property type="match status" value="1"/>
</dbReference>
<dbReference type="InterPro" id="IPR013825">
    <property type="entry name" value="Topo_IA_cen_sub2"/>
</dbReference>
<accession>A0AAW6CBH6</accession>
<evidence type="ECO:0000256" key="5">
    <source>
        <dbReference type="ARBA" id="ARBA00023029"/>
    </source>
</evidence>
<dbReference type="Pfam" id="PF01131">
    <property type="entry name" value="Topoisom_bac"/>
    <property type="match status" value="1"/>
</dbReference>
<dbReference type="PANTHER" id="PTHR11390:SF21">
    <property type="entry name" value="DNA TOPOISOMERASE 3-ALPHA"/>
    <property type="match status" value="1"/>
</dbReference>
<dbReference type="InterPro" id="IPR006171">
    <property type="entry name" value="TOPRIM_dom"/>
</dbReference>
<dbReference type="Pfam" id="PF01751">
    <property type="entry name" value="Toprim"/>
    <property type="match status" value="1"/>
</dbReference>
<evidence type="ECO:0000256" key="4">
    <source>
        <dbReference type="ARBA" id="ARBA00022723"/>
    </source>
</evidence>
<gene>
    <name evidence="14" type="ORF">PND83_20780</name>
</gene>
<evidence type="ECO:0000313" key="14">
    <source>
        <dbReference type="EMBL" id="MDB7908424.1"/>
    </source>
</evidence>
<evidence type="ECO:0000256" key="2">
    <source>
        <dbReference type="ARBA" id="ARBA00009446"/>
    </source>
</evidence>
<comment type="caution">
    <text evidence="14">The sequence shown here is derived from an EMBL/GenBank/DDBJ whole genome shotgun (WGS) entry which is preliminary data.</text>
</comment>
<dbReference type="EC" id="5.6.2.1" evidence="3"/>
<dbReference type="RefSeq" id="WP_271908652.1">
    <property type="nucleotide sequence ID" value="NZ_JAQLWN010000029.1"/>
</dbReference>
<keyword evidence="6" id="KW-0238">DNA-binding</keyword>
<evidence type="ECO:0000256" key="8">
    <source>
        <dbReference type="ARBA" id="ARBA00030003"/>
    </source>
</evidence>
<evidence type="ECO:0000256" key="9">
    <source>
        <dbReference type="ARBA" id="ARBA00031985"/>
    </source>
</evidence>
<comment type="catalytic activity">
    <reaction evidence="1">
        <text>ATP-independent breakage of single-stranded DNA, followed by passage and rejoining.</text>
        <dbReference type="EC" id="5.6.2.1"/>
    </reaction>
</comment>
<dbReference type="NCBIfam" id="NF005829">
    <property type="entry name" value="PRK07726.1"/>
    <property type="match status" value="1"/>
</dbReference>
<dbReference type="GO" id="GO:0003917">
    <property type="term" value="F:DNA topoisomerase type I (single strand cut, ATP-independent) activity"/>
    <property type="evidence" value="ECO:0007669"/>
    <property type="project" value="UniProtKB-EC"/>
</dbReference>
<dbReference type="Gene3D" id="2.70.20.10">
    <property type="entry name" value="Topoisomerase I, domain 3"/>
    <property type="match status" value="1"/>
</dbReference>
<evidence type="ECO:0000256" key="7">
    <source>
        <dbReference type="ARBA" id="ARBA00023235"/>
    </source>
</evidence>
<evidence type="ECO:0000256" key="10">
    <source>
        <dbReference type="ARBA" id="ARBA00032235"/>
    </source>
</evidence>
<dbReference type="InterPro" id="IPR013497">
    <property type="entry name" value="Topo_IA_cen"/>
</dbReference>
<evidence type="ECO:0000259" key="12">
    <source>
        <dbReference type="PROSITE" id="PS50880"/>
    </source>
</evidence>